<dbReference type="PANTHER" id="PTHR30349:SF64">
    <property type="entry name" value="PROPHAGE INTEGRASE INTD-RELATED"/>
    <property type="match status" value="1"/>
</dbReference>
<dbReference type="CDD" id="cd01185">
    <property type="entry name" value="INTN1_C_like"/>
    <property type="match status" value="1"/>
</dbReference>
<keyword evidence="2" id="KW-0238">DNA-binding</keyword>
<dbReference type="RefSeq" id="WP_131330591.1">
    <property type="nucleotide sequence ID" value="NZ_CP044016.1"/>
</dbReference>
<evidence type="ECO:0000313" key="6">
    <source>
        <dbReference type="Proteomes" id="UP000292424"/>
    </source>
</evidence>
<dbReference type="PROSITE" id="PS51898">
    <property type="entry name" value="TYR_RECOMBINASE"/>
    <property type="match status" value="1"/>
</dbReference>
<dbReference type="GO" id="GO:0015074">
    <property type="term" value="P:DNA integration"/>
    <property type="evidence" value="ECO:0007669"/>
    <property type="project" value="InterPro"/>
</dbReference>
<name>A0A5P2G608_9BACT</name>
<dbReference type="GO" id="GO:0006310">
    <property type="term" value="P:DNA recombination"/>
    <property type="evidence" value="ECO:0007669"/>
    <property type="project" value="UniProtKB-KW"/>
</dbReference>
<proteinExistence type="inferred from homology"/>
<dbReference type="AlphaFoldDB" id="A0A5P2G608"/>
<feature type="domain" description="Tyr recombinase" evidence="4">
    <location>
        <begin position="222"/>
        <end position="399"/>
    </location>
</feature>
<evidence type="ECO:0000313" key="5">
    <source>
        <dbReference type="EMBL" id="QES89649.1"/>
    </source>
</evidence>
<dbReference type="InterPro" id="IPR025269">
    <property type="entry name" value="SAM-like_dom"/>
</dbReference>
<gene>
    <name evidence="5" type="ORF">E0W69_013595</name>
</gene>
<dbReference type="Gene3D" id="1.10.150.130">
    <property type="match status" value="1"/>
</dbReference>
<dbReference type="InterPro" id="IPR035386">
    <property type="entry name" value="Arm-DNA-bind_5"/>
</dbReference>
<keyword evidence="6" id="KW-1185">Reference proteome</keyword>
<dbReference type="Pfam" id="PF17293">
    <property type="entry name" value="Arm-DNA-bind_5"/>
    <property type="match status" value="1"/>
</dbReference>
<sequence>MKLNQQTIGISFFVRKSKVKNAQWPIFARITVNKERKDFSIKEWVSVKSWDEKHSRAKNTLPELRQLNTYLESIRSKIMQSYRQLQLDGKIITAETLKRSYFGLDENAKTLLELMDYHNSQMVGKLAEGTLKNYRSTSRYIQKFLIEFKKRTDIFLNELDYRFLLEFEQFVRNTPLKDFDPCHNNGLMKHIERLRKITNLGVRLGWLSKNPFENYRISFQKYDRQFLDKIELDKIEQCPLNDSTLVIAKDLFIFSCYTGLAPVDLSKLTKDNIINGEGPELWIHTEREKTGTIVNVPLLPKAIEIMQKYTNHPIAIHRNRLFPPLSNQQLNRSLKIIGEICSINKYLTFYISRHTFATTITLNNGVPMETVSKMLGHTKYATTQIYARILNKKIGEDMASLRIRLAENKNN</sequence>
<organism evidence="5 6">
    <name type="scientific">Rhizosphaericola mali</name>
    <dbReference type="NCBI Taxonomy" id="2545455"/>
    <lineage>
        <taxon>Bacteria</taxon>
        <taxon>Pseudomonadati</taxon>
        <taxon>Bacteroidota</taxon>
        <taxon>Chitinophagia</taxon>
        <taxon>Chitinophagales</taxon>
        <taxon>Chitinophagaceae</taxon>
        <taxon>Rhizosphaericola</taxon>
    </lineage>
</organism>
<dbReference type="OrthoDB" id="892893at2"/>
<dbReference type="InterPro" id="IPR010998">
    <property type="entry name" value="Integrase_recombinase_N"/>
</dbReference>
<comment type="similarity">
    <text evidence="1">Belongs to the 'phage' integrase family.</text>
</comment>
<dbReference type="InterPro" id="IPR013762">
    <property type="entry name" value="Integrase-like_cat_sf"/>
</dbReference>
<reference evidence="5 6" key="1">
    <citation type="submission" date="2019-09" db="EMBL/GenBank/DDBJ databases">
        <title>Complete genome sequence of Arachidicoccus sp. B3-10 isolated from apple orchard soil.</title>
        <authorList>
            <person name="Kim H.S."/>
            <person name="Han K.-I."/>
            <person name="Suh M.K."/>
            <person name="Lee K.C."/>
            <person name="Eom M.K."/>
            <person name="Kim J.-S."/>
            <person name="Kang S.W."/>
            <person name="Sin Y."/>
            <person name="Lee J.-S."/>
        </authorList>
    </citation>
    <scope>NUCLEOTIDE SEQUENCE [LARGE SCALE GENOMIC DNA]</scope>
    <source>
        <strain evidence="5 6">B3-10</strain>
    </source>
</reference>
<dbReference type="GO" id="GO:0003677">
    <property type="term" value="F:DNA binding"/>
    <property type="evidence" value="ECO:0007669"/>
    <property type="project" value="UniProtKB-KW"/>
</dbReference>
<keyword evidence="3" id="KW-0233">DNA recombination</keyword>
<evidence type="ECO:0000259" key="4">
    <source>
        <dbReference type="PROSITE" id="PS51898"/>
    </source>
</evidence>
<dbReference type="InterPro" id="IPR050090">
    <property type="entry name" value="Tyrosine_recombinase_XerCD"/>
</dbReference>
<evidence type="ECO:0000256" key="2">
    <source>
        <dbReference type="ARBA" id="ARBA00023125"/>
    </source>
</evidence>
<dbReference type="Pfam" id="PF13102">
    <property type="entry name" value="Phage_int_SAM_5"/>
    <property type="match status" value="1"/>
</dbReference>
<dbReference type="Pfam" id="PF00589">
    <property type="entry name" value="Phage_integrase"/>
    <property type="match status" value="1"/>
</dbReference>
<dbReference type="KEGG" id="arac:E0W69_013595"/>
<dbReference type="InterPro" id="IPR002104">
    <property type="entry name" value="Integrase_catalytic"/>
</dbReference>
<dbReference type="PANTHER" id="PTHR30349">
    <property type="entry name" value="PHAGE INTEGRASE-RELATED"/>
    <property type="match status" value="1"/>
</dbReference>
<dbReference type="SUPFAM" id="SSF56349">
    <property type="entry name" value="DNA breaking-rejoining enzymes"/>
    <property type="match status" value="1"/>
</dbReference>
<dbReference type="Gene3D" id="1.10.443.10">
    <property type="entry name" value="Intergrase catalytic core"/>
    <property type="match status" value="1"/>
</dbReference>
<accession>A0A5P2G608</accession>
<dbReference type="InterPro" id="IPR011010">
    <property type="entry name" value="DNA_brk_join_enz"/>
</dbReference>
<dbReference type="Proteomes" id="UP000292424">
    <property type="component" value="Chromosome"/>
</dbReference>
<evidence type="ECO:0000256" key="3">
    <source>
        <dbReference type="ARBA" id="ARBA00023172"/>
    </source>
</evidence>
<dbReference type="EMBL" id="CP044016">
    <property type="protein sequence ID" value="QES89649.1"/>
    <property type="molecule type" value="Genomic_DNA"/>
</dbReference>
<evidence type="ECO:0000256" key="1">
    <source>
        <dbReference type="ARBA" id="ARBA00008857"/>
    </source>
</evidence>
<protein>
    <submittedName>
        <fullName evidence="5">Site-specific integrase</fullName>
    </submittedName>
</protein>